<dbReference type="Pfam" id="PF05036">
    <property type="entry name" value="SPOR"/>
    <property type="match status" value="1"/>
</dbReference>
<evidence type="ECO:0000259" key="1">
    <source>
        <dbReference type="PROSITE" id="PS51724"/>
    </source>
</evidence>
<proteinExistence type="predicted"/>
<dbReference type="Gene3D" id="3.30.70.1070">
    <property type="entry name" value="Sporulation related repeat"/>
    <property type="match status" value="1"/>
</dbReference>
<dbReference type="RefSeq" id="WP_080806195.1">
    <property type="nucleotide sequence ID" value="NZ_LT828552.1"/>
</dbReference>
<dbReference type="AlphaFoldDB" id="A0A1W1HA55"/>
<dbReference type="EMBL" id="FWEV01000084">
    <property type="protein sequence ID" value="SLM29323.1"/>
    <property type="molecule type" value="Genomic_DNA"/>
</dbReference>
<evidence type="ECO:0000313" key="2">
    <source>
        <dbReference type="EMBL" id="SLM29323.1"/>
    </source>
</evidence>
<gene>
    <name evidence="2" type="ORF">MTBBW1_1740054</name>
</gene>
<protein>
    <recommendedName>
        <fullName evidence="1">SPOR domain-containing protein</fullName>
    </recommendedName>
</protein>
<dbReference type="SUPFAM" id="SSF110997">
    <property type="entry name" value="Sporulation related repeat"/>
    <property type="match status" value="1"/>
</dbReference>
<feature type="domain" description="SPOR" evidence="1">
    <location>
        <begin position="182"/>
        <end position="261"/>
    </location>
</feature>
<dbReference type="GO" id="GO:0042834">
    <property type="term" value="F:peptidoglycan binding"/>
    <property type="evidence" value="ECO:0007669"/>
    <property type="project" value="InterPro"/>
</dbReference>
<dbReference type="InterPro" id="IPR036680">
    <property type="entry name" value="SPOR-like_sf"/>
</dbReference>
<organism evidence="2 3">
    <name type="scientific">Desulfamplus magnetovallimortis</name>
    <dbReference type="NCBI Taxonomy" id="1246637"/>
    <lineage>
        <taxon>Bacteria</taxon>
        <taxon>Pseudomonadati</taxon>
        <taxon>Thermodesulfobacteriota</taxon>
        <taxon>Desulfobacteria</taxon>
        <taxon>Desulfobacterales</taxon>
        <taxon>Desulfobacteraceae</taxon>
        <taxon>Desulfamplus</taxon>
    </lineage>
</organism>
<evidence type="ECO:0000313" key="3">
    <source>
        <dbReference type="Proteomes" id="UP000191931"/>
    </source>
</evidence>
<name>A0A1W1HA55_9BACT</name>
<dbReference type="Proteomes" id="UP000191931">
    <property type="component" value="Unassembled WGS sequence"/>
</dbReference>
<reference evidence="2 3" key="1">
    <citation type="submission" date="2017-03" db="EMBL/GenBank/DDBJ databases">
        <authorList>
            <person name="Afonso C.L."/>
            <person name="Miller P.J."/>
            <person name="Scott M.A."/>
            <person name="Spackman E."/>
            <person name="Goraichik I."/>
            <person name="Dimitrov K.M."/>
            <person name="Suarez D.L."/>
            <person name="Swayne D.E."/>
        </authorList>
    </citation>
    <scope>NUCLEOTIDE SEQUENCE [LARGE SCALE GENOMIC DNA]</scope>
    <source>
        <strain evidence="2">PRJEB14757</strain>
    </source>
</reference>
<dbReference type="InterPro" id="IPR007730">
    <property type="entry name" value="SPOR-like_dom"/>
</dbReference>
<sequence length="261" mass="29169">MLKGWLKYAALFALCAWMFFAGLLVGRGTSPVEFDTEWFQHRLALLFNTGREDEVPFKKPELDFYAALKANESDLDLSSEFSDIQKPGEKEGSTIQDNEDGFLLAENSLPLKKSRKAMTMDSQKVAGNTARAAVVGTGIKHLSAKGKVDDPPYGALPEPEEKKRILPEMVDKVQETSSFSPDVSAYTYTIQIASYLDEEDALRHISKLEAKGYNAYKSVANVDDKVWFRVRTGSFGIISKAKEQLKMLEQEGVKGLIIRKE</sequence>
<dbReference type="STRING" id="1246637.MTBBW1_1740054"/>
<dbReference type="PROSITE" id="PS51724">
    <property type="entry name" value="SPOR"/>
    <property type="match status" value="1"/>
</dbReference>
<keyword evidence="3" id="KW-1185">Reference proteome</keyword>
<accession>A0A1W1HA55</accession>
<dbReference type="OrthoDB" id="5422687at2"/>